<evidence type="ECO:0000313" key="2">
    <source>
        <dbReference type="EMBL" id="KAJ8922304.1"/>
    </source>
</evidence>
<dbReference type="Gene3D" id="1.10.443.10">
    <property type="entry name" value="Intergrase catalytic core"/>
    <property type="match status" value="1"/>
</dbReference>
<comment type="caution">
    <text evidence="2">The sequence shown here is derived from an EMBL/GenBank/DDBJ whole genome shotgun (WGS) entry which is preliminary data.</text>
</comment>
<dbReference type="InterPro" id="IPR011010">
    <property type="entry name" value="DNA_brk_join_enz"/>
</dbReference>
<reference evidence="2 3" key="1">
    <citation type="journal article" date="2023" name="Insect Mol. Biol.">
        <title>Genome sequencing provides insights into the evolution of gene families encoding plant cell wall-degrading enzymes in longhorned beetles.</title>
        <authorList>
            <person name="Shin N.R."/>
            <person name="Okamura Y."/>
            <person name="Kirsch R."/>
            <person name="Pauchet Y."/>
        </authorList>
    </citation>
    <scope>NUCLEOTIDE SEQUENCE [LARGE SCALE GENOMIC DNA]</scope>
    <source>
        <strain evidence="2">EAD_L_NR</strain>
    </source>
</reference>
<sequence length="211" mass="24544">MEWKKTNNVQQFSENVILLYFKELSSKYKSSTLWAQYSMLKSTLNIKHDMNISNYQVLLEDFSRFLNCAPDEKYLLVKAVAVIGFAGACRRDELRRITVDDVQDLNSAMLVKIKNPNNNVYRSCALTGQFYDIFKKYASLRPKDIYETRFFLNYQNGKCTRQVVGINKIGNMAKQIATFLRLPDAEQYTGHCFRRSSPTVGRDLISFQFAY</sequence>
<gene>
    <name evidence="2" type="ORF">NQ315_004246</name>
</gene>
<dbReference type="Proteomes" id="UP001159042">
    <property type="component" value="Unassembled WGS sequence"/>
</dbReference>
<keyword evidence="3" id="KW-1185">Reference proteome</keyword>
<accession>A0AAV8W7E2</accession>
<protein>
    <recommendedName>
        <fullName evidence="4">Tyr recombinase domain-containing protein</fullName>
    </recommendedName>
</protein>
<dbReference type="SUPFAM" id="SSF56349">
    <property type="entry name" value="DNA breaking-rejoining enzymes"/>
    <property type="match status" value="1"/>
</dbReference>
<keyword evidence="1" id="KW-0233">DNA recombination</keyword>
<evidence type="ECO:0008006" key="4">
    <source>
        <dbReference type="Google" id="ProtNLM"/>
    </source>
</evidence>
<organism evidence="2 3">
    <name type="scientific">Exocentrus adspersus</name>
    <dbReference type="NCBI Taxonomy" id="1586481"/>
    <lineage>
        <taxon>Eukaryota</taxon>
        <taxon>Metazoa</taxon>
        <taxon>Ecdysozoa</taxon>
        <taxon>Arthropoda</taxon>
        <taxon>Hexapoda</taxon>
        <taxon>Insecta</taxon>
        <taxon>Pterygota</taxon>
        <taxon>Neoptera</taxon>
        <taxon>Endopterygota</taxon>
        <taxon>Coleoptera</taxon>
        <taxon>Polyphaga</taxon>
        <taxon>Cucujiformia</taxon>
        <taxon>Chrysomeloidea</taxon>
        <taxon>Cerambycidae</taxon>
        <taxon>Lamiinae</taxon>
        <taxon>Acanthocinini</taxon>
        <taxon>Exocentrus</taxon>
    </lineage>
</organism>
<dbReference type="GO" id="GO:0006310">
    <property type="term" value="P:DNA recombination"/>
    <property type="evidence" value="ECO:0007669"/>
    <property type="project" value="UniProtKB-KW"/>
</dbReference>
<dbReference type="EMBL" id="JANEYG010000007">
    <property type="protein sequence ID" value="KAJ8922304.1"/>
    <property type="molecule type" value="Genomic_DNA"/>
</dbReference>
<name>A0AAV8W7E2_9CUCU</name>
<proteinExistence type="predicted"/>
<dbReference type="InterPro" id="IPR013762">
    <property type="entry name" value="Integrase-like_cat_sf"/>
</dbReference>
<dbReference type="AlphaFoldDB" id="A0AAV8W7E2"/>
<dbReference type="GO" id="GO:0015074">
    <property type="term" value="P:DNA integration"/>
    <property type="evidence" value="ECO:0007669"/>
    <property type="project" value="InterPro"/>
</dbReference>
<evidence type="ECO:0000256" key="1">
    <source>
        <dbReference type="ARBA" id="ARBA00023172"/>
    </source>
</evidence>
<dbReference type="GO" id="GO:0003677">
    <property type="term" value="F:DNA binding"/>
    <property type="evidence" value="ECO:0007669"/>
    <property type="project" value="InterPro"/>
</dbReference>
<evidence type="ECO:0000313" key="3">
    <source>
        <dbReference type="Proteomes" id="UP001159042"/>
    </source>
</evidence>